<gene>
    <name evidence="2" type="ORF">DW150_17145</name>
</gene>
<sequence>MTFYDIEYIIIIVVLISVFFIGLKSRSIEYDKLYLPFVIDKQMAVALKGLACVLILLGHWGQRKFDVDMPWGVSKVVWNTTANIGLVWFMFFSGYGMSLKKGTEEVGLDRWWHRMKKIYVPLFFVSVISVVLYVILPDCFSIGEIKQLWIPETIHQLHNFSMSDMLSIIKNMLGWGDWYVACILMFYTIFYFAVYISCKYKLNTTILLAIFFCIYYIWAYFYYGPLEGHYYRYVWAFLFGHAVAKRTKVSWIVVVVSLFTWYCEGKILWACFIIGIAILFLCSYLNLKYEMQSKCLLFLGGISYFYYLSHIRVGYVFITYMQIDSIIVWCILTTLIAYLFNKAYFYVVK</sequence>
<protein>
    <recommendedName>
        <fullName evidence="1">Acyltransferase 3 domain-containing protein</fullName>
    </recommendedName>
</protein>
<dbReference type="EMBL" id="QRLF01000032">
    <property type="protein sequence ID" value="RHI87370.1"/>
    <property type="molecule type" value="Genomic_DNA"/>
</dbReference>
<proteinExistence type="predicted"/>
<dbReference type="AlphaFoldDB" id="A0A415BLX1"/>
<dbReference type="Proteomes" id="UP000285777">
    <property type="component" value="Unassembled WGS sequence"/>
</dbReference>
<evidence type="ECO:0000313" key="3">
    <source>
        <dbReference type="Proteomes" id="UP000285777"/>
    </source>
</evidence>
<accession>A0A415BLX1</accession>
<name>A0A415BLX1_PHOVU</name>
<reference evidence="2 3" key="1">
    <citation type="submission" date="2018-08" db="EMBL/GenBank/DDBJ databases">
        <title>A genome reference for cultivated species of the human gut microbiota.</title>
        <authorList>
            <person name="Zou Y."/>
            <person name="Xue W."/>
            <person name="Luo G."/>
        </authorList>
    </citation>
    <scope>NUCLEOTIDE SEQUENCE [LARGE SCALE GENOMIC DNA]</scope>
    <source>
        <strain evidence="2 3">AM13-21</strain>
    </source>
</reference>
<dbReference type="InterPro" id="IPR002656">
    <property type="entry name" value="Acyl_transf_3_dom"/>
</dbReference>
<comment type="caution">
    <text evidence="2">The sequence shown here is derived from an EMBL/GenBank/DDBJ whole genome shotgun (WGS) entry which is preliminary data.</text>
</comment>
<feature type="domain" description="Acyltransferase 3" evidence="1">
    <location>
        <begin position="46"/>
        <end position="337"/>
    </location>
</feature>
<dbReference type="Pfam" id="PF01757">
    <property type="entry name" value="Acyl_transf_3"/>
    <property type="match status" value="1"/>
</dbReference>
<organism evidence="2 3">
    <name type="scientific">Phocaeicola vulgatus</name>
    <name type="common">Bacteroides vulgatus</name>
    <dbReference type="NCBI Taxonomy" id="821"/>
    <lineage>
        <taxon>Bacteria</taxon>
        <taxon>Pseudomonadati</taxon>
        <taxon>Bacteroidota</taxon>
        <taxon>Bacteroidia</taxon>
        <taxon>Bacteroidales</taxon>
        <taxon>Bacteroidaceae</taxon>
        <taxon>Phocaeicola</taxon>
    </lineage>
</organism>
<evidence type="ECO:0000259" key="1">
    <source>
        <dbReference type="Pfam" id="PF01757"/>
    </source>
</evidence>
<evidence type="ECO:0000313" key="2">
    <source>
        <dbReference type="EMBL" id="RHI87370.1"/>
    </source>
</evidence>
<dbReference type="GO" id="GO:0016747">
    <property type="term" value="F:acyltransferase activity, transferring groups other than amino-acyl groups"/>
    <property type="evidence" value="ECO:0007669"/>
    <property type="project" value="InterPro"/>
</dbReference>